<sequence>MAMGTGYFLVRGDKTTCGGKIIEGADDHTIMGIPQARDMDRVTCGRYPGMFIIVGGVPETDIHGRLMAGSLDSQSSCPCKARFIASMMDDTYETDDGGSEPEQHAQSARKNLTSGNPDKKYSHQIKLQHGENNVSVQDIPYVFILNNNMSLSGKTNQDGETERIYTDTAQKVIALTGKLADSWLKRGKNFGSLKEIDNRKIELTTEENEPVKYVNWINGRDYIVIVAARTAVTNWIGMEDSKGNQYRFINCGLEQLQQFPPASKQDSSSQRIMVVFSLGYTQKDIDRINDYTKAHDGRIIYVKNKDELVSFLNQRKEKGRVIKELVILCHGVIKTASYHYHHEDKDIEKNGMFKHEDIAAVHESVFDYDAHVTTYACRAGISDGDKDFSGKDDAGQKDSPAQKMADNWDVMVKAFEMRSDYSLAYGTGKEIKEAQEYGSVVEKYKKDIDMYNKEKAKGNTEVSPPVKPEGYDEKSKRHADVTTRDKNEKSGGGPIAPNGAWHMPRTGDSPKGLKSGLQDYQPEEWVQ</sequence>
<organism evidence="2 3">
    <name type="scientific">Escherichia coli O1:K1 / APEC</name>
    <dbReference type="NCBI Taxonomy" id="405955"/>
    <lineage>
        <taxon>Bacteria</taxon>
        <taxon>Pseudomonadati</taxon>
        <taxon>Pseudomonadota</taxon>
        <taxon>Gammaproteobacteria</taxon>
        <taxon>Enterobacterales</taxon>
        <taxon>Enterobacteriaceae</taxon>
        <taxon>Escherichia</taxon>
    </lineage>
</organism>
<proteinExistence type="predicted"/>
<dbReference type="CDD" id="cd14744">
    <property type="entry name" value="PAAR_CT_2"/>
    <property type="match status" value="1"/>
</dbReference>
<evidence type="ECO:0000313" key="3">
    <source>
        <dbReference type="Proteomes" id="UP000008216"/>
    </source>
</evidence>
<gene>
    <name evidence="2" type="ORF">APECO1_3701</name>
</gene>
<dbReference type="KEGG" id="ecv:APECO1_3701"/>
<feature type="region of interest" description="Disordered" evidence="1">
    <location>
        <begin position="455"/>
        <end position="527"/>
    </location>
</feature>
<protein>
    <recommendedName>
        <fullName evidence="4">PAAR domain-containing protein</fullName>
    </recommendedName>
</protein>
<keyword evidence="3" id="KW-1185">Reference proteome</keyword>
<dbReference type="HOGENOM" id="CLU_039273_0_0_6"/>
<accession>A0A0H2Z2G3</accession>
<dbReference type="EMBL" id="CP000468">
    <property type="protein sequence ID" value="ABJ02256.1"/>
    <property type="molecule type" value="Genomic_DNA"/>
</dbReference>
<feature type="compositionally biased region" description="Polar residues" evidence="1">
    <location>
        <begin position="104"/>
        <end position="116"/>
    </location>
</feature>
<evidence type="ECO:0000256" key="1">
    <source>
        <dbReference type="SAM" id="MobiDB-lite"/>
    </source>
</evidence>
<dbReference type="Pfam" id="PF05488">
    <property type="entry name" value="PAAR_motif"/>
    <property type="match status" value="1"/>
</dbReference>
<dbReference type="Proteomes" id="UP000008216">
    <property type="component" value="Chromosome"/>
</dbReference>
<name>A0A0H2Z2G3_ECOK1</name>
<dbReference type="AlphaFoldDB" id="A0A0H2Z2G3"/>
<feature type="compositionally biased region" description="Basic and acidic residues" evidence="1">
    <location>
        <begin position="469"/>
        <end position="489"/>
    </location>
</feature>
<evidence type="ECO:0000313" key="2">
    <source>
        <dbReference type="EMBL" id="ABJ02256.1"/>
    </source>
</evidence>
<dbReference type="InterPro" id="IPR008727">
    <property type="entry name" value="PAAR_motif"/>
</dbReference>
<feature type="region of interest" description="Disordered" evidence="1">
    <location>
        <begin position="91"/>
        <end position="120"/>
    </location>
</feature>
<reference evidence="2 3" key="1">
    <citation type="journal article" date="2007" name="J. Bacteriol.">
        <title>The genome sequence of avian pathogenic Escherichia coli strain O1:K1:H7 shares strong similarities with human extraintestinal pathogenic E. coli genomes.</title>
        <authorList>
            <person name="Johnson T.J."/>
            <person name="Kariyawasam S."/>
            <person name="Wannemuehler Y."/>
            <person name="Mangiamele P."/>
            <person name="Johnson S.J."/>
            <person name="Doetkott C."/>
            <person name="Skyberg J.A."/>
            <person name="Lynne A.M."/>
            <person name="Johnson J.R."/>
            <person name="Nolan L.K."/>
        </authorList>
    </citation>
    <scope>NUCLEOTIDE SEQUENCE [LARGE SCALE GENOMIC DNA]</scope>
    <source>
        <strain evidence="2">APEC O1</strain>
    </source>
</reference>
<evidence type="ECO:0008006" key="4">
    <source>
        <dbReference type="Google" id="ProtNLM"/>
    </source>
</evidence>